<keyword evidence="4" id="KW-1185">Reference proteome</keyword>
<dbReference type="AlphaFoldDB" id="A0A0K1QC97"/>
<dbReference type="RefSeq" id="WP_146654184.1">
    <property type="nucleotide sequence ID" value="NZ_CP012333.1"/>
</dbReference>
<sequence>MHFGLHRPRKALATVAALLLLSGCASTSPSGAFGDVRTDVAKRSGHDLRWDRNTAEDEEARRAIDGLFAKELTVDAAVQIALLASPHVRTKLEDLSIAQADLVQAGLLKNPVFSIGQTAWESEHIDPNVFVSIEQDFLDIVTMPARKKIAKAELEATRLDVGDAVLELAAEVRTAFFNAQAASQVVAMRRLVAEAAETSAEIAKRQHDAGNMNDLSLATEQALAAETGLERARAEAEAAVAREELNKRMGAWGPRTNWIISQKLPELPPVEPPLESLESRAIADRLDIEAARRQVQALDSAVSLAKATRWTGSITVGLQAGRLRNSKHLSFGPSVSVEVPLFDQRQAAIARLEAMRRQADNHLQELAIDVRADVRSARARVQTARTIVETYAKVVVPLRERIVALSQLHYDAMLLGVYQLIAAKQSEFDAYRTYIDALRDYWLARSDLERAIGSRLEPVRPAAAVKETP</sequence>
<protein>
    <submittedName>
        <fullName evidence="3">Copper tolerance protein</fullName>
    </submittedName>
</protein>
<reference evidence="3 4" key="1">
    <citation type="submission" date="2015-08" db="EMBL/GenBank/DDBJ databases">
        <authorList>
            <person name="Babu N.S."/>
            <person name="Beckwith C.J."/>
            <person name="Beseler K.G."/>
            <person name="Brison A."/>
            <person name="Carone J.V."/>
            <person name="Caskin T.P."/>
            <person name="Diamond M."/>
            <person name="Durham M.E."/>
            <person name="Foxe J.M."/>
            <person name="Go M."/>
            <person name="Henderson B.A."/>
            <person name="Jones I.B."/>
            <person name="McGettigan J.A."/>
            <person name="Micheletti S.J."/>
            <person name="Nasrallah M.E."/>
            <person name="Ortiz D."/>
            <person name="Piller C.R."/>
            <person name="Privatt S.R."/>
            <person name="Schneider S.L."/>
            <person name="Sharp S."/>
            <person name="Smith T.C."/>
            <person name="Stanton J.D."/>
            <person name="Ullery H.E."/>
            <person name="Wilson R.J."/>
            <person name="Serrano M.G."/>
            <person name="Buck G."/>
            <person name="Lee V."/>
            <person name="Wang Y."/>
            <person name="Carvalho R."/>
            <person name="Voegtly L."/>
            <person name="Shi R."/>
            <person name="Duckworth R."/>
            <person name="Johnson A."/>
            <person name="Loviza R."/>
            <person name="Walstead R."/>
            <person name="Shah Z."/>
            <person name="Kiflezghi M."/>
            <person name="Wade K."/>
            <person name="Ball S.L."/>
            <person name="Bradley K.W."/>
            <person name="Asai D.J."/>
            <person name="Bowman C.A."/>
            <person name="Russell D.A."/>
            <person name="Pope W.H."/>
            <person name="Jacobs-Sera D."/>
            <person name="Hendrix R.W."/>
            <person name="Hatfull G.F."/>
        </authorList>
    </citation>
    <scope>NUCLEOTIDE SEQUENCE [LARGE SCALE GENOMIC DNA]</scope>
    <source>
        <strain evidence="3 4">DSM 27648</strain>
    </source>
</reference>
<keyword evidence="2" id="KW-0732">Signal</keyword>
<evidence type="ECO:0000313" key="4">
    <source>
        <dbReference type="Proteomes" id="UP000064967"/>
    </source>
</evidence>
<dbReference type="Pfam" id="PF02321">
    <property type="entry name" value="OEP"/>
    <property type="match status" value="1"/>
</dbReference>
<dbReference type="SUPFAM" id="SSF56954">
    <property type="entry name" value="Outer membrane efflux proteins (OEP)"/>
    <property type="match status" value="1"/>
</dbReference>
<dbReference type="InterPro" id="IPR003423">
    <property type="entry name" value="OMP_efflux"/>
</dbReference>
<name>A0A0K1QC97_9BACT</name>
<evidence type="ECO:0000256" key="2">
    <source>
        <dbReference type="SAM" id="SignalP"/>
    </source>
</evidence>
<dbReference type="PANTHER" id="PTHR30203">
    <property type="entry name" value="OUTER MEMBRANE CATION EFFLUX PROTEIN"/>
    <property type="match status" value="1"/>
</dbReference>
<dbReference type="Gene3D" id="1.20.1600.10">
    <property type="entry name" value="Outer membrane efflux proteins (OEP)"/>
    <property type="match status" value="1"/>
</dbReference>
<dbReference type="STRING" id="1391654.AKJ09_10069"/>
<dbReference type="GO" id="GO:0015562">
    <property type="term" value="F:efflux transmembrane transporter activity"/>
    <property type="evidence" value="ECO:0007669"/>
    <property type="project" value="InterPro"/>
</dbReference>
<dbReference type="KEGG" id="llu:AKJ09_10069"/>
<gene>
    <name evidence="3" type="ORF">AKJ09_10069</name>
</gene>
<evidence type="ECO:0000256" key="1">
    <source>
        <dbReference type="ARBA" id="ARBA00007613"/>
    </source>
</evidence>
<organism evidence="3 4">
    <name type="scientific">Labilithrix luteola</name>
    <dbReference type="NCBI Taxonomy" id="1391654"/>
    <lineage>
        <taxon>Bacteria</taxon>
        <taxon>Pseudomonadati</taxon>
        <taxon>Myxococcota</taxon>
        <taxon>Polyangia</taxon>
        <taxon>Polyangiales</taxon>
        <taxon>Labilitrichaceae</taxon>
        <taxon>Labilithrix</taxon>
    </lineage>
</organism>
<dbReference type="Proteomes" id="UP000064967">
    <property type="component" value="Chromosome"/>
</dbReference>
<evidence type="ECO:0000313" key="3">
    <source>
        <dbReference type="EMBL" id="AKV03406.1"/>
    </source>
</evidence>
<dbReference type="PROSITE" id="PS51257">
    <property type="entry name" value="PROKAR_LIPOPROTEIN"/>
    <property type="match status" value="1"/>
</dbReference>
<comment type="similarity">
    <text evidence="1">Belongs to the outer membrane factor (OMF) (TC 1.B.17) family.</text>
</comment>
<dbReference type="EMBL" id="CP012333">
    <property type="protein sequence ID" value="AKV03406.1"/>
    <property type="molecule type" value="Genomic_DNA"/>
</dbReference>
<feature type="signal peptide" evidence="2">
    <location>
        <begin position="1"/>
        <end position="27"/>
    </location>
</feature>
<accession>A0A0K1QC97</accession>
<feature type="chain" id="PRO_5005467397" evidence="2">
    <location>
        <begin position="28"/>
        <end position="469"/>
    </location>
</feature>
<proteinExistence type="inferred from homology"/>
<dbReference type="InterPro" id="IPR010131">
    <property type="entry name" value="MdtP/NodT-like"/>
</dbReference>
<dbReference type="OrthoDB" id="237412at2"/>
<dbReference type="PANTHER" id="PTHR30203:SF24">
    <property type="entry name" value="BLR4935 PROTEIN"/>
    <property type="match status" value="1"/>
</dbReference>